<gene>
    <name evidence="3" type="ORF">KSB_75870</name>
</gene>
<protein>
    <recommendedName>
        <fullName evidence="5">Peptidase S9 prolyl oligopeptidase catalytic domain-containing protein</fullName>
    </recommendedName>
</protein>
<evidence type="ECO:0000256" key="1">
    <source>
        <dbReference type="SAM" id="MobiDB-lite"/>
    </source>
</evidence>
<proteinExistence type="predicted"/>
<dbReference type="RefSeq" id="WP_201375323.1">
    <property type="nucleotide sequence ID" value="NZ_BNJG01000003.1"/>
</dbReference>
<feature type="compositionally biased region" description="Polar residues" evidence="1">
    <location>
        <begin position="1"/>
        <end position="10"/>
    </location>
</feature>
<dbReference type="EMBL" id="BNJG01000003">
    <property type="protein sequence ID" value="GHO59112.1"/>
    <property type="molecule type" value="Genomic_DNA"/>
</dbReference>
<evidence type="ECO:0000313" key="3">
    <source>
        <dbReference type="EMBL" id="GHO59112.1"/>
    </source>
</evidence>
<feature type="transmembrane region" description="Helical" evidence="2">
    <location>
        <begin position="40"/>
        <end position="61"/>
    </location>
</feature>
<evidence type="ECO:0008006" key="5">
    <source>
        <dbReference type="Google" id="ProtNLM"/>
    </source>
</evidence>
<sequence length="416" mass="45595">MQTEAQNNHPLGQDAGGEQALKATSTTKGKFRKRGSIVSLMARFLLALLFLGGIYTSLLPWGQATLRATFILPSLLTASEPLPLTLGGETFTHTQKVLPAEHGILYLDIFTPNTVPLIHGERQGVLLLPGVGDQRQVPQLINLEQTLARSGIVVVAMTTSTLLQDDVSIEDSADVVQAYQYLQALPALQGQRTGMIAFSAGVPLITHAAADPHIRDQVAYVTAFGGYYNAETLLETFGRRAVSYDGKTESWQPTAYALQVLANVTTEQLPVYEQELIRQALSQDGSPLSQGEQDQLSPEGRAAYQLLSGTAPNRVAQNMAALTPAMHAQLQGLSTSQIIKEIHAPVYLLHDRNDAFLPFTETRAFDRDLTRLHHPHNYVEFHIFDHVEVRSNLNFFQTIGDGSKLFNLISQVFQAG</sequence>
<accession>A0ABQ3V3I2</accession>
<dbReference type="SUPFAM" id="SSF53474">
    <property type="entry name" value="alpha/beta-Hydrolases"/>
    <property type="match status" value="1"/>
</dbReference>
<dbReference type="InterPro" id="IPR029058">
    <property type="entry name" value="AB_hydrolase_fold"/>
</dbReference>
<keyword evidence="2" id="KW-0472">Membrane</keyword>
<keyword evidence="4" id="KW-1185">Reference proteome</keyword>
<evidence type="ECO:0000256" key="2">
    <source>
        <dbReference type="SAM" id="Phobius"/>
    </source>
</evidence>
<organism evidence="3 4">
    <name type="scientific">Ktedonobacter robiniae</name>
    <dbReference type="NCBI Taxonomy" id="2778365"/>
    <lineage>
        <taxon>Bacteria</taxon>
        <taxon>Bacillati</taxon>
        <taxon>Chloroflexota</taxon>
        <taxon>Ktedonobacteria</taxon>
        <taxon>Ktedonobacterales</taxon>
        <taxon>Ktedonobacteraceae</taxon>
        <taxon>Ktedonobacter</taxon>
    </lineage>
</organism>
<evidence type="ECO:0000313" key="4">
    <source>
        <dbReference type="Proteomes" id="UP000654345"/>
    </source>
</evidence>
<reference evidence="3 4" key="1">
    <citation type="journal article" date="2021" name="Int. J. Syst. Evol. Microbiol.">
        <title>Reticulibacter mediterranei gen. nov., sp. nov., within the new family Reticulibacteraceae fam. nov., and Ktedonospora formicarum gen. nov., sp. nov., Ktedonobacter robiniae sp. nov., Dictyobacter formicarum sp. nov. and Dictyobacter arantiisoli sp. nov., belonging to the class Ktedonobacteria.</title>
        <authorList>
            <person name="Yabe S."/>
            <person name="Zheng Y."/>
            <person name="Wang C.M."/>
            <person name="Sakai Y."/>
            <person name="Abe K."/>
            <person name="Yokota A."/>
            <person name="Donadio S."/>
            <person name="Cavaletti L."/>
            <person name="Monciardini P."/>
        </authorList>
    </citation>
    <scope>NUCLEOTIDE SEQUENCE [LARGE SCALE GENOMIC DNA]</scope>
    <source>
        <strain evidence="3 4">SOSP1-30</strain>
    </source>
</reference>
<feature type="region of interest" description="Disordered" evidence="1">
    <location>
        <begin position="1"/>
        <end position="27"/>
    </location>
</feature>
<dbReference type="Proteomes" id="UP000654345">
    <property type="component" value="Unassembled WGS sequence"/>
</dbReference>
<keyword evidence="2" id="KW-0812">Transmembrane</keyword>
<comment type="caution">
    <text evidence="3">The sequence shown here is derived from an EMBL/GenBank/DDBJ whole genome shotgun (WGS) entry which is preliminary data.</text>
</comment>
<name>A0ABQ3V3I2_9CHLR</name>
<keyword evidence="2" id="KW-1133">Transmembrane helix</keyword>
<dbReference type="Gene3D" id="3.40.50.1820">
    <property type="entry name" value="alpha/beta hydrolase"/>
    <property type="match status" value="1"/>
</dbReference>